<dbReference type="GO" id="GO:0003682">
    <property type="term" value="F:chromatin binding"/>
    <property type="evidence" value="ECO:0007669"/>
    <property type="project" value="TreeGrafter"/>
</dbReference>
<dbReference type="GO" id="GO:0051301">
    <property type="term" value="P:cell division"/>
    <property type="evidence" value="ECO:0007669"/>
    <property type="project" value="UniProtKB-KW"/>
</dbReference>
<feature type="compositionally biased region" description="Polar residues" evidence="6">
    <location>
        <begin position="229"/>
        <end position="240"/>
    </location>
</feature>
<keyword evidence="8" id="KW-0132">Cell division</keyword>
<feature type="region of interest" description="Disordered" evidence="6">
    <location>
        <begin position="61"/>
        <end position="207"/>
    </location>
</feature>
<name>A0A7J7D4T0_TRIWF</name>
<feature type="compositionally biased region" description="Polar residues" evidence="6">
    <location>
        <begin position="132"/>
        <end position="141"/>
    </location>
</feature>
<feature type="domain" description="RIN4 pathogenic type III effector avirulence factor Avr cleavage site" evidence="7">
    <location>
        <begin position="189"/>
        <end position="222"/>
    </location>
</feature>
<evidence type="ECO:0000313" key="8">
    <source>
        <dbReference type="EMBL" id="KAF5741279.1"/>
    </source>
</evidence>
<dbReference type="PANTHER" id="PTHR10507">
    <property type="entry name" value="CDC45-RELATED PROTEIN"/>
    <property type="match status" value="1"/>
</dbReference>
<keyword evidence="5" id="KW-0131">Cell cycle</keyword>
<keyword evidence="4" id="KW-0539">Nucleus</keyword>
<comment type="similarity">
    <text evidence="2">Belongs to the CDC45 family.</text>
</comment>
<dbReference type="AlphaFoldDB" id="A0A7J7D4T0"/>
<feature type="region of interest" description="Disordered" evidence="6">
    <location>
        <begin position="221"/>
        <end position="240"/>
    </location>
</feature>
<dbReference type="GO" id="GO:0003697">
    <property type="term" value="F:single-stranded DNA binding"/>
    <property type="evidence" value="ECO:0007669"/>
    <property type="project" value="TreeGrafter"/>
</dbReference>
<dbReference type="GO" id="GO:0000727">
    <property type="term" value="P:double-strand break repair via break-induced replication"/>
    <property type="evidence" value="ECO:0007669"/>
    <property type="project" value="TreeGrafter"/>
</dbReference>
<dbReference type="GO" id="GO:0006270">
    <property type="term" value="P:DNA replication initiation"/>
    <property type="evidence" value="ECO:0007669"/>
    <property type="project" value="InterPro"/>
</dbReference>
<evidence type="ECO:0000256" key="5">
    <source>
        <dbReference type="ARBA" id="ARBA00023306"/>
    </source>
</evidence>
<sequence>MAQSSHVPKFGNWESEGNVPYTVYFEKARKGRNDGRVINPNDPEENPEIVSDYVAAKAPSLKMNVAPEKPISQGAVGRTHERRRSREDGNLKQFGDPPARHDHINRRASEPAPRYGGRGVSSGDTHKRPTKSVGSENSIEQSPLHHQARSGRGVRAPSPAWEGKGSYEGSHGTPGRPRTRPSAADESQDNVALPKFGEWNDKDPASADGYTDIFEKVRVERQTARVPGTPQTESSRNNYHRQTANNDSAKIWSLGFRLPLVDWVLNEFKFGKAYDALSLSNLDKLKAGMQQAIKIQRAILRQGSAAIAKSGSIRSGRKLRWIKLEDSVDTKMLGYPQALTKFCYFLMDALKEKGARMKPLLCACLSQEPHKFLIVGVCGKPQLGAVQGNAFGIAFRNAAEEIGVEYFHELFESSWIIVDAGAVHSFMIRLTEKL</sequence>
<evidence type="ECO:0000256" key="1">
    <source>
        <dbReference type="ARBA" id="ARBA00004123"/>
    </source>
</evidence>
<evidence type="ECO:0000313" key="9">
    <source>
        <dbReference type="Proteomes" id="UP000593562"/>
    </source>
</evidence>
<dbReference type="Pfam" id="PF05627">
    <property type="entry name" value="AvrRpt-cleavage"/>
    <property type="match status" value="2"/>
</dbReference>
<keyword evidence="3" id="KW-0235">DNA replication</keyword>
<dbReference type="Proteomes" id="UP000593562">
    <property type="component" value="Unassembled WGS sequence"/>
</dbReference>
<dbReference type="InterPro" id="IPR008700">
    <property type="entry name" value="TypeIII_avirulence_cleave"/>
</dbReference>
<dbReference type="GO" id="GO:1902977">
    <property type="term" value="P:mitotic DNA replication preinitiation complex assembly"/>
    <property type="evidence" value="ECO:0007669"/>
    <property type="project" value="TreeGrafter"/>
</dbReference>
<keyword evidence="9" id="KW-1185">Reference proteome</keyword>
<dbReference type="InParanoid" id="A0A7J7D4T0"/>
<feature type="domain" description="RIN4 pathogenic type III effector avirulence factor Avr cleavage site" evidence="7">
    <location>
        <begin position="3"/>
        <end position="32"/>
    </location>
</feature>
<feature type="compositionally biased region" description="Basic and acidic residues" evidence="6">
    <location>
        <begin position="98"/>
        <end position="109"/>
    </location>
</feature>
<gene>
    <name evidence="8" type="ORF">HS088_TW10G00275</name>
</gene>
<evidence type="ECO:0000256" key="2">
    <source>
        <dbReference type="ARBA" id="ARBA00010727"/>
    </source>
</evidence>
<comment type="subcellular location">
    <subcellularLocation>
        <location evidence="1">Nucleus</location>
    </subcellularLocation>
</comment>
<evidence type="ECO:0000256" key="4">
    <source>
        <dbReference type="ARBA" id="ARBA00023242"/>
    </source>
</evidence>
<dbReference type="GO" id="GO:0003688">
    <property type="term" value="F:DNA replication origin binding"/>
    <property type="evidence" value="ECO:0007669"/>
    <property type="project" value="TreeGrafter"/>
</dbReference>
<organism evidence="8 9">
    <name type="scientific">Tripterygium wilfordii</name>
    <name type="common">Thunder God vine</name>
    <dbReference type="NCBI Taxonomy" id="458696"/>
    <lineage>
        <taxon>Eukaryota</taxon>
        <taxon>Viridiplantae</taxon>
        <taxon>Streptophyta</taxon>
        <taxon>Embryophyta</taxon>
        <taxon>Tracheophyta</taxon>
        <taxon>Spermatophyta</taxon>
        <taxon>Magnoliopsida</taxon>
        <taxon>eudicotyledons</taxon>
        <taxon>Gunneridae</taxon>
        <taxon>Pentapetalae</taxon>
        <taxon>rosids</taxon>
        <taxon>fabids</taxon>
        <taxon>Celastrales</taxon>
        <taxon>Celastraceae</taxon>
        <taxon>Tripterygium</taxon>
    </lineage>
</organism>
<protein>
    <submittedName>
        <fullName evidence="8">Cell division control protein 45</fullName>
    </submittedName>
</protein>
<dbReference type="EMBL" id="JAAARO010000010">
    <property type="protein sequence ID" value="KAF5741279.1"/>
    <property type="molecule type" value="Genomic_DNA"/>
</dbReference>
<dbReference type="FunCoup" id="A0A7J7D4T0">
    <property type="interactions" value="1919"/>
</dbReference>
<proteinExistence type="inferred from homology"/>
<dbReference type="InterPro" id="IPR003874">
    <property type="entry name" value="CDC45"/>
</dbReference>
<comment type="caution">
    <text evidence="8">The sequence shown here is derived from an EMBL/GenBank/DDBJ whole genome shotgun (WGS) entry which is preliminary data.</text>
</comment>
<evidence type="ECO:0000256" key="6">
    <source>
        <dbReference type="SAM" id="MobiDB-lite"/>
    </source>
</evidence>
<feature type="region of interest" description="Disordered" evidence="6">
    <location>
        <begin position="29"/>
        <end position="48"/>
    </location>
</feature>
<evidence type="ECO:0000256" key="3">
    <source>
        <dbReference type="ARBA" id="ARBA00022705"/>
    </source>
</evidence>
<accession>A0A7J7D4T0</accession>
<reference evidence="8 9" key="1">
    <citation type="journal article" date="2020" name="Nat. Commun.">
        <title>Genome of Tripterygium wilfordii and identification of cytochrome P450 involved in triptolide biosynthesis.</title>
        <authorList>
            <person name="Tu L."/>
            <person name="Su P."/>
            <person name="Zhang Z."/>
            <person name="Gao L."/>
            <person name="Wang J."/>
            <person name="Hu T."/>
            <person name="Zhou J."/>
            <person name="Zhang Y."/>
            <person name="Zhao Y."/>
            <person name="Liu Y."/>
            <person name="Song Y."/>
            <person name="Tong Y."/>
            <person name="Lu Y."/>
            <person name="Yang J."/>
            <person name="Xu C."/>
            <person name="Jia M."/>
            <person name="Peters R.J."/>
            <person name="Huang L."/>
            <person name="Gao W."/>
        </authorList>
    </citation>
    <scope>NUCLEOTIDE SEQUENCE [LARGE SCALE GENOMIC DNA]</scope>
    <source>
        <strain evidence="9">cv. XIE 37</strain>
        <tissue evidence="8">Leaf</tissue>
    </source>
</reference>
<dbReference type="PANTHER" id="PTHR10507:SF0">
    <property type="entry name" value="CELL DIVISION CONTROL PROTEIN 45 HOMOLOG"/>
    <property type="match status" value="1"/>
</dbReference>
<evidence type="ECO:0000259" key="7">
    <source>
        <dbReference type="Pfam" id="PF05627"/>
    </source>
</evidence>
<dbReference type="Pfam" id="PF02724">
    <property type="entry name" value="CDC45"/>
    <property type="match status" value="1"/>
</dbReference>
<dbReference type="GO" id="GO:0031261">
    <property type="term" value="C:DNA replication preinitiation complex"/>
    <property type="evidence" value="ECO:0007669"/>
    <property type="project" value="TreeGrafter"/>
</dbReference>